<dbReference type="Pfam" id="PF05973">
    <property type="entry name" value="Gp49"/>
    <property type="match status" value="1"/>
</dbReference>
<dbReference type="EMBL" id="AUZX01009114">
    <property type="protein sequence ID" value="EQD52982.1"/>
    <property type="molecule type" value="Genomic_DNA"/>
</dbReference>
<dbReference type="InterPro" id="IPR009241">
    <property type="entry name" value="HigB-like"/>
</dbReference>
<evidence type="ECO:0000313" key="1">
    <source>
        <dbReference type="EMBL" id="EQD52982.1"/>
    </source>
</evidence>
<sequence length="70" mass="7983">NRWSSSAAAWLRVYIHISMISIMKPCVIYTARLGDAVYVLHVFQKKTQATSKRDTDLAKSRYVELLRGAP</sequence>
<proteinExistence type="predicted"/>
<dbReference type="AlphaFoldDB" id="T1A7M4"/>
<comment type="caution">
    <text evidence="1">The sequence shown here is derived from an EMBL/GenBank/DDBJ whole genome shotgun (WGS) entry which is preliminary data.</text>
</comment>
<name>T1A7M4_9ZZZZ</name>
<feature type="non-terminal residue" evidence="1">
    <location>
        <position position="1"/>
    </location>
</feature>
<organism evidence="1">
    <name type="scientific">mine drainage metagenome</name>
    <dbReference type="NCBI Taxonomy" id="410659"/>
    <lineage>
        <taxon>unclassified sequences</taxon>
        <taxon>metagenomes</taxon>
        <taxon>ecological metagenomes</taxon>
    </lineage>
</organism>
<reference evidence="1" key="2">
    <citation type="journal article" date="2014" name="ISME J.">
        <title>Microbial stratification in low pH oxic and suboxic macroscopic growths along an acid mine drainage.</title>
        <authorList>
            <person name="Mendez-Garcia C."/>
            <person name="Mesa V."/>
            <person name="Sprenger R.R."/>
            <person name="Richter M."/>
            <person name="Diez M.S."/>
            <person name="Solano J."/>
            <person name="Bargiela R."/>
            <person name="Golyshina O.V."/>
            <person name="Manteca A."/>
            <person name="Ramos J.L."/>
            <person name="Gallego J.R."/>
            <person name="Llorente I."/>
            <person name="Martins Dos Santos V.A."/>
            <person name="Jensen O.N."/>
            <person name="Pelaez A.I."/>
            <person name="Sanchez J."/>
            <person name="Ferrer M."/>
        </authorList>
    </citation>
    <scope>NUCLEOTIDE SEQUENCE</scope>
</reference>
<protein>
    <submittedName>
        <fullName evidence="1">Protein containing DUF891</fullName>
    </submittedName>
</protein>
<gene>
    <name evidence="1" type="ORF">B1A_12539</name>
</gene>
<reference evidence="1" key="1">
    <citation type="submission" date="2013-08" db="EMBL/GenBank/DDBJ databases">
        <authorList>
            <person name="Mendez C."/>
            <person name="Richter M."/>
            <person name="Ferrer M."/>
            <person name="Sanchez J."/>
        </authorList>
    </citation>
    <scope>NUCLEOTIDE SEQUENCE</scope>
</reference>
<accession>T1A7M4</accession>